<dbReference type="CDD" id="cd01949">
    <property type="entry name" value="GGDEF"/>
    <property type="match status" value="1"/>
</dbReference>
<dbReference type="AlphaFoldDB" id="A0A0F5QCT6"/>
<dbReference type="SMART" id="SM00267">
    <property type="entry name" value="GGDEF"/>
    <property type="match status" value="1"/>
</dbReference>
<dbReference type="InterPro" id="IPR000160">
    <property type="entry name" value="GGDEF_dom"/>
</dbReference>
<dbReference type="InterPro" id="IPR029787">
    <property type="entry name" value="Nucleotide_cyclase"/>
</dbReference>
<comment type="catalytic activity">
    <reaction evidence="2">
        <text>2 GTP = 3',3'-c-di-GMP + 2 diphosphate</text>
        <dbReference type="Rhea" id="RHEA:24898"/>
        <dbReference type="ChEBI" id="CHEBI:33019"/>
        <dbReference type="ChEBI" id="CHEBI:37565"/>
        <dbReference type="ChEBI" id="CHEBI:58805"/>
        <dbReference type="EC" id="2.7.7.65"/>
    </reaction>
</comment>
<dbReference type="InterPro" id="IPR050469">
    <property type="entry name" value="Diguanylate_Cyclase"/>
</dbReference>
<gene>
    <name evidence="5" type="ORF">WH87_07910</name>
</gene>
<evidence type="ECO:0000313" key="6">
    <source>
        <dbReference type="Proteomes" id="UP000033411"/>
    </source>
</evidence>
<proteinExistence type="predicted"/>
<dbReference type="NCBIfam" id="TIGR00254">
    <property type="entry name" value="GGDEF"/>
    <property type="match status" value="1"/>
</dbReference>
<dbReference type="GO" id="GO:0005886">
    <property type="term" value="C:plasma membrane"/>
    <property type="evidence" value="ECO:0007669"/>
    <property type="project" value="TreeGrafter"/>
</dbReference>
<feature type="transmembrane region" description="Helical" evidence="3">
    <location>
        <begin position="7"/>
        <end position="29"/>
    </location>
</feature>
<dbReference type="Gene3D" id="3.30.70.270">
    <property type="match status" value="1"/>
</dbReference>
<dbReference type="SUPFAM" id="SSF55073">
    <property type="entry name" value="Nucleotide cyclase"/>
    <property type="match status" value="1"/>
</dbReference>
<dbReference type="GO" id="GO:0052621">
    <property type="term" value="F:diguanylate cyclase activity"/>
    <property type="evidence" value="ECO:0007669"/>
    <property type="project" value="UniProtKB-EC"/>
</dbReference>
<dbReference type="GO" id="GO:0043709">
    <property type="term" value="P:cell adhesion involved in single-species biofilm formation"/>
    <property type="evidence" value="ECO:0007669"/>
    <property type="project" value="TreeGrafter"/>
</dbReference>
<keyword evidence="6" id="KW-1185">Reference proteome</keyword>
<keyword evidence="3" id="KW-1133">Transmembrane helix</keyword>
<name>A0A0F5QCT6_9HYPH</name>
<dbReference type="InterPro" id="IPR043128">
    <property type="entry name" value="Rev_trsase/Diguanyl_cyclase"/>
</dbReference>
<dbReference type="EMBL" id="LANJ01000012">
    <property type="protein sequence ID" value="KKC38812.1"/>
    <property type="molecule type" value="Genomic_DNA"/>
</dbReference>
<dbReference type="PATRIC" id="fig|1293439.3.peg.1153"/>
<dbReference type="PANTHER" id="PTHR45138:SF9">
    <property type="entry name" value="DIGUANYLATE CYCLASE DGCM-RELATED"/>
    <property type="match status" value="1"/>
</dbReference>
<dbReference type="GO" id="GO:1902201">
    <property type="term" value="P:negative regulation of bacterial-type flagellum-dependent cell motility"/>
    <property type="evidence" value="ECO:0007669"/>
    <property type="project" value="TreeGrafter"/>
</dbReference>
<sequence length="527" mass="58308">MVQSPKLRWATLLIAVLWVALVVGLAFWMSHRAVEEEVEGIAASAEYEALTAARIVDRLFMEMTSVANMVARQSQVIELANFYSLDPPGFAELTREERAEILTSESKVRGVGDYMTALADDLHYARIYMNNLSQDTIASSHWEEDFNIVGQIYAGRAYLLDALKVGSGQMFGIARLNQMPSYFVASRIEGAASQPLGSVTVRLDAPEMAQYIEGRHISLIVNLQGRVTTSSDATFMLRNVGPLLPEGAHRPSATDEEPGEPLDVIADSGASDQWLIEGRSYLVRHQPLAEEQYQLLTLASLEHLGPMQRQHYWIAGLVVAAGVILIVLCGALAEQRAARRQEERHAANHDLLTGLPNRRVVLSELDRFFALAKRTQQSVLVSFIDMDDFKIINDTYGHEIGDRFLVEVSRRLLSGLRGGDMLGRWGGDEFIAIGLTPRAEDGEKELAADMMRRRLAPLLVDKYSIGGRVFDYSGASFGIVCADPLNSSPQSVLLMADELMYANKQARREQAPASTQSDLTKLVLHTS</sequence>
<dbReference type="PANTHER" id="PTHR45138">
    <property type="entry name" value="REGULATORY COMPONENTS OF SENSORY TRANSDUCTION SYSTEM"/>
    <property type="match status" value="1"/>
</dbReference>
<dbReference type="Proteomes" id="UP000033411">
    <property type="component" value="Unassembled WGS sequence"/>
</dbReference>
<protein>
    <recommendedName>
        <fullName evidence="1">diguanylate cyclase</fullName>
        <ecNumber evidence="1">2.7.7.65</ecNumber>
    </recommendedName>
</protein>
<dbReference type="PROSITE" id="PS50887">
    <property type="entry name" value="GGDEF"/>
    <property type="match status" value="1"/>
</dbReference>
<reference evidence="5 6" key="1">
    <citation type="submission" date="2015-03" db="EMBL/GenBank/DDBJ databases">
        <authorList>
            <person name="Lepp D."/>
            <person name="Hassan Y.I."/>
            <person name="Li X.-Z."/>
            <person name="Zhou T."/>
        </authorList>
    </citation>
    <scope>NUCLEOTIDE SEQUENCE [LARGE SCALE GENOMIC DNA]</scope>
    <source>
        <strain evidence="5 6">E84</strain>
    </source>
</reference>
<evidence type="ECO:0000256" key="1">
    <source>
        <dbReference type="ARBA" id="ARBA00012528"/>
    </source>
</evidence>
<evidence type="ECO:0000256" key="3">
    <source>
        <dbReference type="SAM" id="Phobius"/>
    </source>
</evidence>
<accession>A0A0F5QCT6</accession>
<dbReference type="EC" id="2.7.7.65" evidence="1"/>
<dbReference type="Pfam" id="PF00990">
    <property type="entry name" value="GGDEF"/>
    <property type="match status" value="1"/>
</dbReference>
<feature type="domain" description="GGDEF" evidence="4">
    <location>
        <begin position="377"/>
        <end position="516"/>
    </location>
</feature>
<keyword evidence="3" id="KW-0812">Transmembrane</keyword>
<feature type="transmembrane region" description="Helical" evidence="3">
    <location>
        <begin position="312"/>
        <end position="333"/>
    </location>
</feature>
<evidence type="ECO:0000259" key="4">
    <source>
        <dbReference type="PROSITE" id="PS50887"/>
    </source>
</evidence>
<evidence type="ECO:0000313" key="5">
    <source>
        <dbReference type="EMBL" id="KKC38812.1"/>
    </source>
</evidence>
<dbReference type="STRING" id="1293439.WH87_07910"/>
<keyword evidence="3" id="KW-0472">Membrane</keyword>
<evidence type="ECO:0000256" key="2">
    <source>
        <dbReference type="ARBA" id="ARBA00034247"/>
    </source>
</evidence>
<dbReference type="Gene3D" id="3.30.450.20">
    <property type="entry name" value="PAS domain"/>
    <property type="match status" value="1"/>
</dbReference>
<comment type="caution">
    <text evidence="5">The sequence shown here is derived from an EMBL/GenBank/DDBJ whole genome shotgun (WGS) entry which is preliminary data.</text>
</comment>
<organism evidence="5 6">
    <name type="scientific">Devosia epidermidihirudinis</name>
    <dbReference type="NCBI Taxonomy" id="1293439"/>
    <lineage>
        <taxon>Bacteria</taxon>
        <taxon>Pseudomonadati</taxon>
        <taxon>Pseudomonadota</taxon>
        <taxon>Alphaproteobacteria</taxon>
        <taxon>Hyphomicrobiales</taxon>
        <taxon>Devosiaceae</taxon>
        <taxon>Devosia</taxon>
    </lineage>
</organism>